<dbReference type="EMBL" id="KQ427263">
    <property type="protein sequence ID" value="KOF67262.1"/>
    <property type="molecule type" value="Genomic_DNA"/>
</dbReference>
<gene>
    <name evidence="1" type="ORF">OCBIM_22010110mg</name>
</gene>
<sequence length="50" mass="5784">MGCKHKTLQPFSIVSQHKSYHSCCSMYGNCSIEIYLENYPSITASYYKIK</sequence>
<protein>
    <submittedName>
        <fullName evidence="1">Uncharacterized protein</fullName>
    </submittedName>
</protein>
<proteinExistence type="predicted"/>
<organism evidence="1">
    <name type="scientific">Octopus bimaculoides</name>
    <name type="common">California two-spotted octopus</name>
    <dbReference type="NCBI Taxonomy" id="37653"/>
    <lineage>
        <taxon>Eukaryota</taxon>
        <taxon>Metazoa</taxon>
        <taxon>Spiralia</taxon>
        <taxon>Lophotrochozoa</taxon>
        <taxon>Mollusca</taxon>
        <taxon>Cephalopoda</taxon>
        <taxon>Coleoidea</taxon>
        <taxon>Octopodiformes</taxon>
        <taxon>Octopoda</taxon>
        <taxon>Incirrata</taxon>
        <taxon>Octopodidae</taxon>
        <taxon>Octopus</taxon>
    </lineage>
</organism>
<reference evidence="1" key="1">
    <citation type="submission" date="2015-07" db="EMBL/GenBank/DDBJ databases">
        <title>MeaNS - Measles Nucleotide Surveillance Program.</title>
        <authorList>
            <person name="Tran T."/>
            <person name="Druce J."/>
        </authorList>
    </citation>
    <scope>NUCLEOTIDE SEQUENCE</scope>
    <source>
        <strain evidence="1">UCB-OBI-ISO-001</strain>
        <tissue evidence="1">Gonad</tissue>
    </source>
</reference>
<evidence type="ECO:0000313" key="1">
    <source>
        <dbReference type="EMBL" id="KOF67262.1"/>
    </source>
</evidence>
<dbReference type="AlphaFoldDB" id="A0A0L8FRJ2"/>
<name>A0A0L8FRJ2_OCTBM</name>
<accession>A0A0L8FRJ2</accession>